<evidence type="ECO:0000313" key="1">
    <source>
        <dbReference type="EMBL" id="GAA5226768.1"/>
    </source>
</evidence>
<proteinExistence type="predicted"/>
<dbReference type="RefSeq" id="WP_210099800.1">
    <property type="nucleotide sequence ID" value="NZ_BAABLK010000022.1"/>
</dbReference>
<gene>
    <name evidence="1" type="ORF">GCM10025778_13010</name>
</gene>
<evidence type="ECO:0000313" key="2">
    <source>
        <dbReference type="Proteomes" id="UP001501257"/>
    </source>
</evidence>
<reference evidence="2" key="1">
    <citation type="journal article" date="2019" name="Int. J. Syst. Evol. Microbiol.">
        <title>The Global Catalogue of Microorganisms (GCM) 10K type strain sequencing project: providing services to taxonomists for standard genome sequencing and annotation.</title>
        <authorList>
            <consortium name="The Broad Institute Genomics Platform"/>
            <consortium name="The Broad Institute Genome Sequencing Center for Infectious Disease"/>
            <person name="Wu L."/>
            <person name="Ma J."/>
        </authorList>
    </citation>
    <scope>NUCLEOTIDE SEQUENCE [LARGE SCALE GENOMIC DNA]</scope>
    <source>
        <strain evidence="2">JCM 18952</strain>
    </source>
</reference>
<dbReference type="EMBL" id="BAABLK010000022">
    <property type="protein sequence ID" value="GAA5226768.1"/>
    <property type="molecule type" value="Genomic_DNA"/>
</dbReference>
<keyword evidence="2" id="KW-1185">Reference proteome</keyword>
<organism evidence="1 2">
    <name type="scientific">Paeniglutamicibacter antarcticus</name>
    <dbReference type="NCBI Taxonomy" id="494023"/>
    <lineage>
        <taxon>Bacteria</taxon>
        <taxon>Bacillati</taxon>
        <taxon>Actinomycetota</taxon>
        <taxon>Actinomycetes</taxon>
        <taxon>Micrococcales</taxon>
        <taxon>Micrococcaceae</taxon>
        <taxon>Paeniglutamicibacter</taxon>
    </lineage>
</organism>
<sequence>MPEGLPHATIPTPDQAVAWLSQHRYDKYLATASGDHLLALEIYAWNSELSAAILRDLAHLEVAVRNALDAELAPAFPDWATQSAPVWLRLENGTQRVRLRQQRLNNDGLKLLHSAQRDIGAAATHGMVMARLSFSFWQFLITPRARESTLWTPYLHKAFPRGTARADVAKFLESAVSLRNRLAHLEPVASASTSVTSRLADMNSLFMLVSPEVHDWITEISDVTEIINHAPVTGLISTSITQTP</sequence>
<dbReference type="Proteomes" id="UP001501257">
    <property type="component" value="Unassembled WGS sequence"/>
</dbReference>
<name>A0ABP9TLX5_9MICC</name>
<protein>
    <submittedName>
        <fullName evidence="1">Abi family protein</fullName>
    </submittedName>
</protein>
<comment type="caution">
    <text evidence="1">The sequence shown here is derived from an EMBL/GenBank/DDBJ whole genome shotgun (WGS) entry which is preliminary data.</text>
</comment>
<accession>A0ABP9TLX5</accession>